<organism evidence="2 3">
    <name type="scientific">Ceratodon purpureus</name>
    <name type="common">Fire moss</name>
    <name type="synonym">Dicranum purpureum</name>
    <dbReference type="NCBI Taxonomy" id="3225"/>
    <lineage>
        <taxon>Eukaryota</taxon>
        <taxon>Viridiplantae</taxon>
        <taxon>Streptophyta</taxon>
        <taxon>Embryophyta</taxon>
        <taxon>Bryophyta</taxon>
        <taxon>Bryophytina</taxon>
        <taxon>Bryopsida</taxon>
        <taxon>Dicranidae</taxon>
        <taxon>Pseudoditrichales</taxon>
        <taxon>Ditrichaceae</taxon>
        <taxon>Ceratodon</taxon>
    </lineage>
</organism>
<reference evidence="2" key="1">
    <citation type="submission" date="2020-06" db="EMBL/GenBank/DDBJ databases">
        <title>WGS assembly of Ceratodon purpureus strain R40.</title>
        <authorList>
            <person name="Carey S.B."/>
            <person name="Jenkins J."/>
            <person name="Shu S."/>
            <person name="Lovell J.T."/>
            <person name="Sreedasyam A."/>
            <person name="Maumus F."/>
            <person name="Tiley G.P."/>
            <person name="Fernandez-Pozo N."/>
            <person name="Barry K."/>
            <person name="Chen C."/>
            <person name="Wang M."/>
            <person name="Lipzen A."/>
            <person name="Daum C."/>
            <person name="Saski C.A."/>
            <person name="Payton A.C."/>
            <person name="Mcbreen J.C."/>
            <person name="Conrad R.E."/>
            <person name="Kollar L.M."/>
            <person name="Olsson S."/>
            <person name="Huttunen S."/>
            <person name="Landis J.B."/>
            <person name="Wickett N.J."/>
            <person name="Johnson M.G."/>
            <person name="Rensing S.A."/>
            <person name="Grimwood J."/>
            <person name="Schmutz J."/>
            <person name="Mcdaniel S.F."/>
        </authorList>
    </citation>
    <scope>NUCLEOTIDE SEQUENCE</scope>
    <source>
        <strain evidence="2">R40</strain>
    </source>
</reference>
<feature type="compositionally biased region" description="Polar residues" evidence="1">
    <location>
        <begin position="27"/>
        <end position="45"/>
    </location>
</feature>
<gene>
    <name evidence="2" type="ORF">KC19_10G012900</name>
</gene>
<sequence>MISLPSTNPRAEKKTPAHGSSGRRIHQYTSTSLSCAEPHPSTSHPPASFPKHTMPKYSPPYKKYYPPSLHSTPPHHTVGLHAQRTLTTTTTRKYLPPAYPVRHTYSPLPHKP</sequence>
<name>A0A8T0GJ68_CERPU</name>
<proteinExistence type="predicted"/>
<dbReference type="EMBL" id="CM026431">
    <property type="protein sequence ID" value="KAG0558219.1"/>
    <property type="molecule type" value="Genomic_DNA"/>
</dbReference>
<feature type="region of interest" description="Disordered" evidence="1">
    <location>
        <begin position="90"/>
        <end position="112"/>
    </location>
</feature>
<feature type="region of interest" description="Disordered" evidence="1">
    <location>
        <begin position="1"/>
        <end position="77"/>
    </location>
</feature>
<accession>A0A8T0GJ68</accession>
<feature type="compositionally biased region" description="Low complexity" evidence="1">
    <location>
        <begin position="55"/>
        <end position="77"/>
    </location>
</feature>
<keyword evidence="3" id="KW-1185">Reference proteome</keyword>
<protein>
    <submittedName>
        <fullName evidence="2">Uncharacterized protein</fullName>
    </submittedName>
</protein>
<evidence type="ECO:0000256" key="1">
    <source>
        <dbReference type="SAM" id="MobiDB-lite"/>
    </source>
</evidence>
<comment type="caution">
    <text evidence="2">The sequence shown here is derived from an EMBL/GenBank/DDBJ whole genome shotgun (WGS) entry which is preliminary data.</text>
</comment>
<evidence type="ECO:0000313" key="3">
    <source>
        <dbReference type="Proteomes" id="UP000822688"/>
    </source>
</evidence>
<evidence type="ECO:0000313" key="2">
    <source>
        <dbReference type="EMBL" id="KAG0558219.1"/>
    </source>
</evidence>
<dbReference type="AlphaFoldDB" id="A0A8T0GJ68"/>
<dbReference type="Proteomes" id="UP000822688">
    <property type="component" value="Chromosome 10"/>
</dbReference>